<dbReference type="Pfam" id="PF03557">
    <property type="entry name" value="Bunya_G1"/>
    <property type="match status" value="1"/>
</dbReference>
<evidence type="ECO:0000256" key="7">
    <source>
        <dbReference type="ARBA" id="ARBA00022729"/>
    </source>
</evidence>
<evidence type="ECO:0000256" key="5">
    <source>
        <dbReference type="ARBA" id="ARBA00022581"/>
    </source>
</evidence>
<keyword evidence="5" id="KW-0945">Host-virus interaction</keyword>
<evidence type="ECO:0000256" key="2">
    <source>
        <dbReference type="ARBA" id="ARBA00004252"/>
    </source>
</evidence>
<name>A0A7D9MVT1_9VIRU</name>
<evidence type="ECO:0000256" key="17">
    <source>
        <dbReference type="ARBA" id="ARBA00031199"/>
    </source>
</evidence>
<dbReference type="KEGG" id="vg:80553693"/>
<evidence type="ECO:0000256" key="9">
    <source>
        <dbReference type="ARBA" id="ARBA00022812"/>
    </source>
</evidence>
<dbReference type="Proteomes" id="UP001300534">
    <property type="component" value="Genome"/>
</dbReference>
<dbReference type="NCBIfam" id="TIGR04210">
    <property type="entry name" value="bunya_NSm"/>
    <property type="match status" value="1"/>
</dbReference>
<dbReference type="EMBL" id="MK896446">
    <property type="protein sequence ID" value="QLA47013.1"/>
    <property type="molecule type" value="Viral_cRNA"/>
</dbReference>
<keyword evidence="15" id="KW-1038">Host endoplasmic reticulum</keyword>
<evidence type="ECO:0000256" key="18">
    <source>
        <dbReference type="SAM" id="Phobius"/>
    </source>
</evidence>
<evidence type="ECO:0000256" key="14">
    <source>
        <dbReference type="ARBA" id="ARBA00023180"/>
    </source>
</evidence>
<evidence type="ECO:0000256" key="3">
    <source>
        <dbReference type="ARBA" id="ARBA00004625"/>
    </source>
</evidence>
<evidence type="ECO:0000256" key="12">
    <source>
        <dbReference type="ARBA" id="ARBA00022989"/>
    </source>
</evidence>
<proteinExistence type="predicted"/>
<dbReference type="InterPro" id="IPR005167">
    <property type="entry name" value="Bunya_G1"/>
</dbReference>
<evidence type="ECO:0000256" key="16">
    <source>
        <dbReference type="ARBA" id="ARBA00023296"/>
    </source>
</evidence>
<evidence type="ECO:0000256" key="1">
    <source>
        <dbReference type="ARBA" id="ARBA00004182"/>
    </source>
</evidence>
<evidence type="ECO:0000313" key="21">
    <source>
        <dbReference type="EMBL" id="QLA47013.1"/>
    </source>
</evidence>
<dbReference type="GO" id="GO:0044167">
    <property type="term" value="C:host cell endoplasmic reticulum membrane"/>
    <property type="evidence" value="ECO:0007669"/>
    <property type="project" value="UniProtKB-SubCell"/>
</dbReference>
<feature type="domain" description="Bunyavirus glycoprotein G1" evidence="19">
    <location>
        <begin position="566"/>
        <end position="1379"/>
    </location>
</feature>
<dbReference type="GO" id="GO:0044178">
    <property type="term" value="C:host cell Golgi membrane"/>
    <property type="evidence" value="ECO:0007669"/>
    <property type="project" value="UniProtKB-SubCell"/>
</dbReference>
<dbReference type="Pfam" id="PF03563">
    <property type="entry name" value="Bunya_G2"/>
    <property type="match status" value="1"/>
</dbReference>
<feature type="transmembrane region" description="Helical" evidence="18">
    <location>
        <begin position="365"/>
        <end position="387"/>
    </location>
</feature>
<dbReference type="GO" id="GO:0055036">
    <property type="term" value="C:virion membrane"/>
    <property type="evidence" value="ECO:0007669"/>
    <property type="project" value="UniProtKB-SubCell"/>
</dbReference>
<evidence type="ECO:0000313" key="22">
    <source>
        <dbReference type="Proteomes" id="UP001300534"/>
    </source>
</evidence>
<keyword evidence="9" id="KW-1040">Host Golgi apparatus</keyword>
<dbReference type="GeneID" id="80553693"/>
<dbReference type="GO" id="GO:0046718">
    <property type="term" value="P:symbiont entry into host cell"/>
    <property type="evidence" value="ECO:0007669"/>
    <property type="project" value="UniProtKB-KW"/>
</dbReference>
<feature type="domain" description="Bunyavirus glycoprotein G2" evidence="20">
    <location>
        <begin position="27"/>
        <end position="305"/>
    </location>
</feature>
<evidence type="ECO:0000259" key="20">
    <source>
        <dbReference type="Pfam" id="PF03563"/>
    </source>
</evidence>
<dbReference type="GO" id="GO:0044003">
    <property type="term" value="P:symbiont-mediated perturbation of host process"/>
    <property type="evidence" value="ECO:0007669"/>
    <property type="project" value="InterPro"/>
</dbReference>
<keyword evidence="8" id="KW-1161">Viral attachment to host cell</keyword>
<evidence type="ECO:0000256" key="15">
    <source>
        <dbReference type="ARBA" id="ARBA00023184"/>
    </source>
</evidence>
<accession>A0A7D9MVT1</accession>
<comment type="subcellular location">
    <subcellularLocation>
        <location evidence="2">Host Golgi apparatus membrane</location>
        <topology evidence="2">Multi-pass membrane protein</topology>
    </subcellularLocation>
    <subcellularLocation>
        <location evidence="3">Host endoplasmic reticulum membrane</location>
    </subcellularLocation>
    <subcellularLocation>
        <location evidence="1">Virion membrane</location>
    </subcellularLocation>
</comment>
<keyword evidence="10" id="KW-0946">Virion</keyword>
<organism evidence="21 22">
    <name type="scientific">Timboteua virus</name>
    <dbReference type="NCBI Taxonomy" id="2748233"/>
    <lineage>
        <taxon>Viruses</taxon>
        <taxon>Riboviria</taxon>
        <taxon>Orthornavirae</taxon>
        <taxon>Negarnaviricota</taxon>
        <taxon>Polyploviricotina</taxon>
        <taxon>Bunyaviricetes</taxon>
        <taxon>Elliovirales</taxon>
        <taxon>Peribunyaviridae</taxon>
        <taxon>Orthobunyavirus</taxon>
        <taxon>Orthobunyavirus timboteuaense</taxon>
    </lineage>
</organism>
<dbReference type="GO" id="GO:0019062">
    <property type="term" value="P:virion attachment to host cell"/>
    <property type="evidence" value="ECO:0007669"/>
    <property type="project" value="UniProtKB-KW"/>
</dbReference>
<keyword evidence="13 18" id="KW-0472">Membrane</keyword>
<feature type="transmembrane region" description="Helical" evidence="18">
    <location>
        <begin position="315"/>
        <end position="332"/>
    </location>
</feature>
<evidence type="ECO:0000256" key="4">
    <source>
        <dbReference type="ARBA" id="ARBA00015294"/>
    </source>
</evidence>
<evidence type="ECO:0000256" key="10">
    <source>
        <dbReference type="ARBA" id="ARBA00022844"/>
    </source>
</evidence>
<protein>
    <recommendedName>
        <fullName evidence="4">Envelopment polyprotein</fullName>
    </recommendedName>
    <alternativeName>
        <fullName evidence="17">M polyprotein</fullName>
    </alternativeName>
</protein>
<evidence type="ECO:0000259" key="19">
    <source>
        <dbReference type="Pfam" id="PF03557"/>
    </source>
</evidence>
<keyword evidence="14" id="KW-0325">Glycoprotein</keyword>
<feature type="transmembrane region" description="Helical" evidence="18">
    <location>
        <begin position="209"/>
        <end position="236"/>
    </location>
</feature>
<feature type="transmembrane region" description="Helical" evidence="18">
    <location>
        <begin position="474"/>
        <end position="494"/>
    </location>
</feature>
<evidence type="ECO:0000256" key="11">
    <source>
        <dbReference type="ARBA" id="ARBA00022870"/>
    </source>
</evidence>
<keyword evidence="22" id="KW-1185">Reference proteome</keyword>
<sequence>MSLNMKILLIVGLLAIQYILSLPIDSRCFTDGMISADKHMDNGIAEICVKDDISILKTTSTQFANTTKYANVVLRKMLIQNYEECNPVEIPNGPIMIFKPNNELVLVPHTFACRTECTISLNEEEASIILHSDKLNHYEIMGTTTANRWFQGSTSYSLEHTCEHIQVTCGSNSLSFHACFKYHMACIRLMNKSYLPSFMIQSVCRNKELIIVGFLILIIFGLLYFMTLTYICYVLIPIFYPITYIYGIFYNRSCKKCYYCGLAYHPFSKCGKNCVCGCMFENSERMKKHRESGMCHGYKSLRAARILCKNRGSSFILSIILAFLLLSFVQPIEGVKLSYENEVIELDSVTEEFDKLIALLDEAKVLPHILIGLSCLIILILTLVLIFKNKIEYKIFTYITYHCNECNMIHSKKNLVYFFNGDFTNQCNSCMCGCDYNAEFKNDETDYMIPMDHELGQRCKTLGRYKALRRIQHTTSGILLCVLLFILGISVAYANDKCAKVGSSSTVTDPLECSVWFRIPTDCSSASDVQSFFKSNKLPTIDIDELQKYTNLDRLLKESEISTIPSRSYILETGALKMYCKELATGREQSGRFNKALMRELLEKNLKICASGKADVFCKCFLGTEGCVATDGLNTGLVHYKTHLETFRNDILKVIASLIKVYPGLLSKELGISLQQANFSKTKDIATKMKEKFGSAMAVAAAFNFIQKSLEINELVTLDPKVPVPSLKLIKPLPAFAPTIAPVFSSLKTPTSNVKVCKTAKMYRCTHLIASIFQYYITCNNKPNEFYEVPEQGLSYKINSHGDLCVGDPFCDLEFVPVAEDKKEELSSLYCIEQYVVNYNFSHLKSLNKCYKLSTQTCQYKNENKTFIECSNGYFYEYHQGIYQSGTDEIGVHCFDKNCRQGSHPHHVANLIGCKLHTNNMKSRKLKEIVYENIEQLKHSIQEAIKTDLIQHKYLPTMNLPKIIPSFKPLSIQGIESDSGVDNAYIETNVLARSGMSTGITLYSKQGDALFDIIIFVKSAHYEASASFAYTTGPTVGINLKHEEKCRGTCPTDLKKQGWLSFSKEHTSNWGCEEFGCLAIDEGCLYGHCQDIIKPDMKVYKTTNSGEPRMELCVTLPGATYCRMITAFTPLISDQLEVQFLSNEAGRIPKIFGYKSNKVMTGLINDKATFSRMCGSVQSFDGQVWGAGNVRFDYICHAARRKDVVVTRCYDNFYESCLNLNPEKDIVFDDKTSKVLQLNKLLGEIRVKIKFGDIRYKVFEKNPSMDIKLSCVGCVDCSKGVDCELNIISSTDTVCPIESNCILYHNNIKIEANTQKYGIKAKCPETLVTMTICKQKTEAQMSVISKQETIEVGNSDQTYTVHEKDLRCGTWICKIADQGISSIFAPFFSIFGSYGKIAFYTILSVVVLVILIYLLLPICGRLRDLLRKNDIEYQREMFGYKPLKVRA</sequence>
<evidence type="ECO:0000256" key="8">
    <source>
        <dbReference type="ARBA" id="ARBA00022804"/>
    </source>
</evidence>
<evidence type="ECO:0000256" key="13">
    <source>
        <dbReference type="ARBA" id="ARBA00023136"/>
    </source>
</evidence>
<feature type="transmembrane region" description="Helical" evidence="18">
    <location>
        <begin position="1397"/>
        <end position="1419"/>
    </location>
</feature>
<keyword evidence="7" id="KW-0732">Signal</keyword>
<keyword evidence="11" id="KW-1043">Host membrane</keyword>
<keyword evidence="16" id="KW-1160">Virus entry into host cell</keyword>
<keyword evidence="6 18" id="KW-0812">Transmembrane</keyword>
<dbReference type="InterPro" id="IPR026400">
    <property type="entry name" value="Bunya_nonstruc_pro_NSm"/>
</dbReference>
<keyword evidence="12 18" id="KW-1133">Transmembrane helix</keyword>
<reference evidence="21 22" key="1">
    <citation type="submission" date="2019-05" db="EMBL/GenBank/DDBJ databases">
        <title>Genomic Characterization of 104 Bunyaviruses in the Families Peribunyaviridae, Nairoviridae, and Phenuiviridae.</title>
        <authorList>
            <person name="Kapuscinski M."/>
            <person name="Bergren N."/>
            <person name="Russell B."/>
            <person name="Lee J."/>
            <person name="Borland E."/>
            <person name="King D."/>
            <person name="Burkhalter K."/>
            <person name="Stenglein M."/>
            <person name="Kading R."/>
        </authorList>
    </citation>
    <scope>NUCLEOTIDE SEQUENCE [LARGE SCALE GENOMIC DNA]</scope>
    <source>
        <strain evidence="21 22">BeAn 116382</strain>
    </source>
</reference>
<dbReference type="RefSeq" id="YP_010840640.1">
    <property type="nucleotide sequence ID" value="NC_078893.1"/>
</dbReference>
<evidence type="ECO:0000256" key="6">
    <source>
        <dbReference type="ARBA" id="ARBA00022692"/>
    </source>
</evidence>
<dbReference type="InterPro" id="IPR005168">
    <property type="entry name" value="Bunya_G2"/>
</dbReference>